<feature type="chain" id="PRO_5033031260" evidence="1">
    <location>
        <begin position="43"/>
        <end position="376"/>
    </location>
</feature>
<organism evidence="3 4">
    <name type="scientific">Microbacterium schleiferi</name>
    <dbReference type="NCBI Taxonomy" id="69362"/>
    <lineage>
        <taxon>Bacteria</taxon>
        <taxon>Bacillati</taxon>
        <taxon>Actinomycetota</taxon>
        <taxon>Actinomycetes</taxon>
        <taxon>Micrococcales</taxon>
        <taxon>Microbacteriaceae</taxon>
        <taxon>Microbacterium</taxon>
    </lineage>
</organism>
<accession>A0A7S8MWK5</accession>
<sequence>MTRRTRRRGRSLAGATRITAVSATTATLVAALLSGCSPTPPAAPLGEAFAAALDAASVPGGAIAVRRDGVTTVYPAGVADADGTPVTEETLFGYRSVTKSFVATVILQLADDGILDLDATAPAAGTGIETTATIDELATMTSGVPSYSTQAGLVDLLVEDWTRSWTDTTLYGLTAGLPEEFPPGTSYEYSNTNTVLLGQIIDTASGQSWPEAVRTGILEPLELNSVIYPGNALPPEDAATPFQVDADGTVEELPTVRASAFSAAGGLFGTAGDLAGWAEALGTGSLVSDSAQERRVSEWHDTAPDPASPYYDEYGFGIGRIGKWIGHTGNGLGYQALAMYHPESATAVAIVVNATGPDPDLPAHLFEQLQELILAD</sequence>
<dbReference type="PANTHER" id="PTHR46825:SF7">
    <property type="entry name" value="D-ALANYL-D-ALANINE CARBOXYPEPTIDASE"/>
    <property type="match status" value="1"/>
</dbReference>
<evidence type="ECO:0000313" key="3">
    <source>
        <dbReference type="EMBL" id="QPE03720.1"/>
    </source>
</evidence>
<dbReference type="AlphaFoldDB" id="A0A7S8MWK5"/>
<keyword evidence="1" id="KW-0732">Signal</keyword>
<dbReference type="PANTHER" id="PTHR46825">
    <property type="entry name" value="D-ALANYL-D-ALANINE-CARBOXYPEPTIDASE/ENDOPEPTIDASE AMPH"/>
    <property type="match status" value="1"/>
</dbReference>
<dbReference type="EMBL" id="CP064760">
    <property type="protein sequence ID" value="QPE03720.1"/>
    <property type="molecule type" value="Genomic_DNA"/>
</dbReference>
<name>A0A7S8MWK5_9MICO</name>
<evidence type="ECO:0000256" key="1">
    <source>
        <dbReference type="SAM" id="SignalP"/>
    </source>
</evidence>
<feature type="signal peptide" evidence="1">
    <location>
        <begin position="1"/>
        <end position="42"/>
    </location>
</feature>
<proteinExistence type="predicted"/>
<dbReference type="Gene3D" id="3.40.710.10">
    <property type="entry name" value="DD-peptidase/beta-lactamase superfamily"/>
    <property type="match status" value="1"/>
</dbReference>
<reference evidence="3 4" key="1">
    <citation type="submission" date="2020-11" db="EMBL/GenBank/DDBJ databases">
        <title>Amino acid is mineralized and recycled by bacteria in oceanic microbiome.</title>
        <authorList>
            <person name="Zheng L.Y."/>
        </authorList>
    </citation>
    <scope>NUCLEOTIDE SEQUENCE [LARGE SCALE GENOMIC DNA]</scope>
    <source>
        <strain evidence="3 4">A32-1</strain>
    </source>
</reference>
<dbReference type="Pfam" id="PF00144">
    <property type="entry name" value="Beta-lactamase"/>
    <property type="match status" value="1"/>
</dbReference>
<dbReference type="InterPro" id="IPR050491">
    <property type="entry name" value="AmpC-like"/>
</dbReference>
<protein>
    <submittedName>
        <fullName evidence="3">Beta-lactamase family protein</fullName>
    </submittedName>
</protein>
<dbReference type="KEGG" id="msf:IT882_10510"/>
<dbReference type="InterPro" id="IPR012338">
    <property type="entry name" value="Beta-lactam/transpept-like"/>
</dbReference>
<dbReference type="SUPFAM" id="SSF56601">
    <property type="entry name" value="beta-lactamase/transpeptidase-like"/>
    <property type="match status" value="1"/>
</dbReference>
<gene>
    <name evidence="3" type="ORF">IT882_10510</name>
</gene>
<dbReference type="InterPro" id="IPR001466">
    <property type="entry name" value="Beta-lactam-related"/>
</dbReference>
<evidence type="ECO:0000313" key="4">
    <source>
        <dbReference type="Proteomes" id="UP000594480"/>
    </source>
</evidence>
<keyword evidence="4" id="KW-1185">Reference proteome</keyword>
<dbReference type="RefSeq" id="WP_195691812.1">
    <property type="nucleotide sequence ID" value="NZ_CP064760.1"/>
</dbReference>
<feature type="domain" description="Beta-lactamase-related" evidence="2">
    <location>
        <begin position="48"/>
        <end position="364"/>
    </location>
</feature>
<evidence type="ECO:0000259" key="2">
    <source>
        <dbReference type="Pfam" id="PF00144"/>
    </source>
</evidence>
<dbReference type="Proteomes" id="UP000594480">
    <property type="component" value="Chromosome"/>
</dbReference>